<organism evidence="2 3">
    <name type="scientific">Lactiplantibacillus fabifermentans DSM 21115</name>
    <dbReference type="NCBI Taxonomy" id="1413187"/>
    <lineage>
        <taxon>Bacteria</taxon>
        <taxon>Bacillati</taxon>
        <taxon>Bacillota</taxon>
        <taxon>Bacilli</taxon>
        <taxon>Lactobacillales</taxon>
        <taxon>Lactobacillaceae</taxon>
        <taxon>Lactiplantibacillus</taxon>
    </lineage>
</organism>
<reference evidence="2 3" key="1">
    <citation type="journal article" date="2015" name="Genome Announc.">
        <title>Expanding the biotechnology potential of lactobacilli through comparative genomics of 213 strains and associated genera.</title>
        <authorList>
            <person name="Sun Z."/>
            <person name="Harris H.M."/>
            <person name="McCann A."/>
            <person name="Guo C."/>
            <person name="Argimon S."/>
            <person name="Zhang W."/>
            <person name="Yang X."/>
            <person name="Jeffery I.B."/>
            <person name="Cooney J.C."/>
            <person name="Kagawa T.F."/>
            <person name="Liu W."/>
            <person name="Song Y."/>
            <person name="Salvetti E."/>
            <person name="Wrobel A."/>
            <person name="Rasinkangas P."/>
            <person name="Parkhill J."/>
            <person name="Rea M.C."/>
            <person name="O'Sullivan O."/>
            <person name="Ritari J."/>
            <person name="Douillard F.P."/>
            <person name="Paul Ross R."/>
            <person name="Yang R."/>
            <person name="Briner A.E."/>
            <person name="Felis G.E."/>
            <person name="de Vos W.M."/>
            <person name="Barrangou R."/>
            <person name="Klaenhammer T.R."/>
            <person name="Caufield P.W."/>
            <person name="Cui Y."/>
            <person name="Zhang H."/>
            <person name="O'Toole P.W."/>
        </authorList>
    </citation>
    <scope>NUCLEOTIDE SEQUENCE [LARGE SCALE GENOMIC DNA]</scope>
    <source>
        <strain evidence="2 3">DSM 21115</strain>
    </source>
</reference>
<accession>A0A0R2NP33</accession>
<evidence type="ECO:0000256" key="1">
    <source>
        <dbReference type="SAM" id="Phobius"/>
    </source>
</evidence>
<dbReference type="EMBL" id="AYGX02000080">
    <property type="protein sequence ID" value="KRO27406.1"/>
    <property type="molecule type" value="Genomic_DNA"/>
</dbReference>
<sequence>MKKHKVVVVNFDWLAPKAKHPWRWLVIWVASLVIFIQLLATPAMAIVLRAPSLTTNQTHVNTIRLAIVIASLIIGGWCWWRAKHFSK</sequence>
<evidence type="ECO:0000313" key="2">
    <source>
        <dbReference type="EMBL" id="KRO27406.1"/>
    </source>
</evidence>
<feature type="transmembrane region" description="Helical" evidence="1">
    <location>
        <begin position="25"/>
        <end position="50"/>
    </location>
</feature>
<keyword evidence="1" id="KW-0472">Membrane</keyword>
<name>A0A0R2NP33_9LACO</name>
<protein>
    <submittedName>
        <fullName evidence="2">Uncharacterized protein</fullName>
    </submittedName>
</protein>
<dbReference type="AlphaFoldDB" id="A0A0R2NP33"/>
<gene>
    <name evidence="2" type="ORF">DY78_GL000047</name>
</gene>
<feature type="transmembrane region" description="Helical" evidence="1">
    <location>
        <begin position="62"/>
        <end position="80"/>
    </location>
</feature>
<keyword evidence="1" id="KW-0812">Transmembrane</keyword>
<evidence type="ECO:0000313" key="3">
    <source>
        <dbReference type="Proteomes" id="UP000050920"/>
    </source>
</evidence>
<keyword evidence="3" id="KW-1185">Reference proteome</keyword>
<dbReference type="Proteomes" id="UP000050920">
    <property type="component" value="Unassembled WGS sequence"/>
</dbReference>
<proteinExistence type="predicted"/>
<comment type="caution">
    <text evidence="2">The sequence shown here is derived from an EMBL/GenBank/DDBJ whole genome shotgun (WGS) entry which is preliminary data.</text>
</comment>
<dbReference type="RefSeq" id="WP_024626165.1">
    <property type="nucleotide sequence ID" value="NZ_AYGX02000080.1"/>
</dbReference>
<keyword evidence="1" id="KW-1133">Transmembrane helix</keyword>